<dbReference type="InterPro" id="IPR052900">
    <property type="entry name" value="Phospholipid_Metab_Enz"/>
</dbReference>
<feature type="domain" description="PhoD-like phosphatase metallophosphatase" evidence="1">
    <location>
        <begin position="360"/>
        <end position="684"/>
    </location>
</feature>
<dbReference type="PANTHER" id="PTHR43606">
    <property type="entry name" value="PHOSPHATASE, PUTATIVE (AFU_ORTHOLOGUE AFUA_6G08710)-RELATED"/>
    <property type="match status" value="1"/>
</dbReference>
<name>A0A7L8AFX9_9FLAO</name>
<dbReference type="SUPFAM" id="SSF56300">
    <property type="entry name" value="Metallo-dependent phosphatases"/>
    <property type="match status" value="1"/>
</dbReference>
<evidence type="ECO:0000313" key="2">
    <source>
        <dbReference type="EMBL" id="QOD60916.1"/>
    </source>
</evidence>
<dbReference type="Gene3D" id="3.60.21.70">
    <property type="entry name" value="PhoD-like phosphatase"/>
    <property type="match status" value="1"/>
</dbReference>
<dbReference type="InterPro" id="IPR029052">
    <property type="entry name" value="Metallo-depent_PP-like"/>
</dbReference>
<sequence>MDRRKYLKTITLGSIIPFMAPSILAKESFSVWSYKKGVNFKSDWHNWNNMKWIGPEYWGNRLQDWVLQDKAVVCDITGKNRNLHLLPLQKPKGLIGFTTNIKIEILNNVIKTNTKACIGFRLGAEGPFKDYRSAAVFGKGLDIGLNGKGDLKVGKQVIKTSLKEIPSSFHLIVEAIPQQTNYLLKISAINPINNQFIVKEEKVTLEDKDLTGNFSLIADVPGKMTNEIASKASVKFSDWSITSEELKFEENHFYGPINFAQYTLNKNKLKLTAQFSPIEEIKGHSALLQFRINGNWETATTETIKNPGRAVNFIIENWQHKTAIPYRVLLKIPLRNKEETYNYEGTIAAEPINKTDIKAAVFSCNAHYGFPDADVYESVSKLTPDLAMFLGDQFYENTGGFGPQYHGEPDKICLDYLRKWYMFGWSYREIFRHIPCAIIPDDHDVYHGNVWGESGKKADTSLGFGGKAQDSGGYKMSADWVNMVQFTQTSHLPDPYDATPLKQNISVYYSNWNYGGISFAILEDRKFKSAPKNVLPKEADVYNGWIQNDNFDIKKYKHLDAELLGKRQEKFLNEWVNDWSNGSELKVVLSQTNFATVATIPQKAKTGGVIPSLRIPEAGEYVKGEKGTVDMDSNGWPAAKRDLAVSIIRKGFAFHIAGDQHLASYIQYGLDEHGDSGHAFAGPALNNLWPRRFWPDVDSSNHTVENPAYVGNHFDGFGNKMTVKAISNPQNSNKEPKILHTRAVGFGMVTFNKDTRDIKTECWPRFVDPTKENTQYPGWPITINQQDNYGRKAIAYLPKIKVKKLEKPVVEIINQKTNETEYSIRLNTSSFTPKVFDKNTLYTIKVGEPDTNSWQTKKDVSVNDRSLKFKF</sequence>
<dbReference type="Proteomes" id="UP000516764">
    <property type="component" value="Chromosome"/>
</dbReference>
<dbReference type="KEGG" id="phal:H9I45_00300"/>
<dbReference type="OrthoDB" id="9761852at2"/>
<dbReference type="AlphaFoldDB" id="A0A7L8AFX9"/>
<proteinExistence type="predicted"/>
<dbReference type="InterPro" id="IPR018946">
    <property type="entry name" value="PhoD-like_MPP"/>
</dbReference>
<keyword evidence="3" id="KW-1185">Reference proteome</keyword>
<protein>
    <submittedName>
        <fullName evidence="2">Alkaline phosphatase D family protein</fullName>
    </submittedName>
</protein>
<gene>
    <name evidence="2" type="ORF">H9I45_00300</name>
</gene>
<dbReference type="RefSeq" id="WP_088355287.1">
    <property type="nucleotide sequence ID" value="NZ_CP061813.1"/>
</dbReference>
<organism evidence="2 3">
    <name type="scientific">Polaribacter haliotis</name>
    <dbReference type="NCBI Taxonomy" id="1888915"/>
    <lineage>
        <taxon>Bacteria</taxon>
        <taxon>Pseudomonadati</taxon>
        <taxon>Bacteroidota</taxon>
        <taxon>Flavobacteriia</taxon>
        <taxon>Flavobacteriales</taxon>
        <taxon>Flavobacteriaceae</taxon>
    </lineage>
</organism>
<dbReference type="Pfam" id="PF09423">
    <property type="entry name" value="PhoD"/>
    <property type="match status" value="1"/>
</dbReference>
<dbReference type="InterPro" id="IPR038607">
    <property type="entry name" value="PhoD-like_sf"/>
</dbReference>
<reference evidence="2 3" key="1">
    <citation type="journal article" date="2016" name="Int. J. Syst. Evol. Microbiol.">
        <title>Polaribacter haliotis sp. nov., isolated from the gut of abalone Haliotis discus hannai.</title>
        <authorList>
            <person name="Kim Y.O."/>
            <person name="Park I.S."/>
            <person name="Park S."/>
            <person name="Nam B.H."/>
            <person name="Park J.M."/>
            <person name="Kim D.G."/>
            <person name="Yoon J.H."/>
        </authorList>
    </citation>
    <scope>NUCLEOTIDE SEQUENCE [LARGE SCALE GENOMIC DNA]</scope>
    <source>
        <strain evidence="2 3">KCTC 52418</strain>
    </source>
</reference>
<accession>A0A7L8AFX9</accession>
<evidence type="ECO:0000259" key="1">
    <source>
        <dbReference type="Pfam" id="PF09423"/>
    </source>
</evidence>
<dbReference type="PANTHER" id="PTHR43606:SF2">
    <property type="entry name" value="ALKALINE PHOSPHATASE FAMILY PROTEIN (AFU_ORTHOLOGUE AFUA_5G03860)"/>
    <property type="match status" value="1"/>
</dbReference>
<dbReference type="EMBL" id="CP061813">
    <property type="protein sequence ID" value="QOD60916.1"/>
    <property type="molecule type" value="Genomic_DNA"/>
</dbReference>
<evidence type="ECO:0000313" key="3">
    <source>
        <dbReference type="Proteomes" id="UP000516764"/>
    </source>
</evidence>